<feature type="region of interest" description="Disordered" evidence="1">
    <location>
        <begin position="1"/>
        <end position="29"/>
    </location>
</feature>
<comment type="caution">
    <text evidence="2">The sequence shown here is derived from an EMBL/GenBank/DDBJ whole genome shotgun (WGS) entry which is preliminary data.</text>
</comment>
<dbReference type="PANTHER" id="PTHR31480">
    <property type="entry name" value="BIFUNCTIONAL LYCOPENE CYCLASE/PHYTOENE SYNTHASE"/>
    <property type="match status" value="1"/>
</dbReference>
<proteinExistence type="predicted"/>
<dbReference type="Proteomes" id="UP001589894">
    <property type="component" value="Unassembled WGS sequence"/>
</dbReference>
<evidence type="ECO:0000256" key="1">
    <source>
        <dbReference type="SAM" id="MobiDB-lite"/>
    </source>
</evidence>
<dbReference type="RefSeq" id="WP_377342559.1">
    <property type="nucleotide sequence ID" value="NZ_JBHLUE010000020.1"/>
</dbReference>
<reference evidence="2 3" key="1">
    <citation type="submission" date="2024-09" db="EMBL/GenBank/DDBJ databases">
        <authorList>
            <person name="Sun Q."/>
            <person name="Mori K."/>
        </authorList>
    </citation>
    <scope>NUCLEOTIDE SEQUENCE [LARGE SCALE GENOMIC DNA]</scope>
    <source>
        <strain evidence="2 3">TBRC 2205</strain>
    </source>
</reference>
<dbReference type="SUPFAM" id="SSF48576">
    <property type="entry name" value="Terpenoid synthases"/>
    <property type="match status" value="1"/>
</dbReference>
<keyword evidence="3" id="KW-1185">Reference proteome</keyword>
<dbReference type="EMBL" id="JBHLUE010000020">
    <property type="protein sequence ID" value="MFC0567268.1"/>
    <property type="molecule type" value="Genomic_DNA"/>
</dbReference>
<protein>
    <submittedName>
        <fullName evidence="2">Squalene/phytoene synthase family protein</fullName>
    </submittedName>
</protein>
<dbReference type="Gene3D" id="1.10.600.10">
    <property type="entry name" value="Farnesyl Diphosphate Synthase"/>
    <property type="match status" value="1"/>
</dbReference>
<dbReference type="Pfam" id="PF00494">
    <property type="entry name" value="SQS_PSY"/>
    <property type="match status" value="1"/>
</dbReference>
<accession>A0ABV6P2L3</accession>
<organism evidence="2 3">
    <name type="scientific">Plantactinospora siamensis</name>
    <dbReference type="NCBI Taxonomy" id="555372"/>
    <lineage>
        <taxon>Bacteria</taxon>
        <taxon>Bacillati</taxon>
        <taxon>Actinomycetota</taxon>
        <taxon>Actinomycetes</taxon>
        <taxon>Micromonosporales</taxon>
        <taxon>Micromonosporaceae</taxon>
        <taxon>Plantactinospora</taxon>
    </lineage>
</organism>
<evidence type="ECO:0000313" key="3">
    <source>
        <dbReference type="Proteomes" id="UP001589894"/>
    </source>
</evidence>
<dbReference type="InterPro" id="IPR008949">
    <property type="entry name" value="Isoprenoid_synthase_dom_sf"/>
</dbReference>
<gene>
    <name evidence="2" type="ORF">ACFFHU_24400</name>
</gene>
<dbReference type="InterPro" id="IPR002060">
    <property type="entry name" value="Squ/phyt_synthse"/>
</dbReference>
<feature type="compositionally biased region" description="Low complexity" evidence="1">
    <location>
        <begin position="10"/>
        <end position="29"/>
    </location>
</feature>
<evidence type="ECO:0000313" key="2">
    <source>
        <dbReference type="EMBL" id="MFC0567268.1"/>
    </source>
</evidence>
<name>A0ABV6P2L3_9ACTN</name>
<sequence>MPDLTNSGIGRPPAVSVPARRAPAGPATGENLPAALRLLPAEPRRHLVALHRYVRHVDQLGGIDLGWTDPGGRPAAPAARVAALDAFEAQLLDLFAVIERGALDPRRLDGLPPALAGLAGTVARCRLPVEPLRRLIEANRRDQLPVRYPSWDRLLEYCHLSADPVGELVLHVFGAATAERIELSDCICTALRIVQHLQDVPDDHRRGRVYLPAEDLARFGVCDNELAARHASGPLRCVLRLHAGRAEALLDAGAPLLTELRGWARAAVAGYLAGGRAALAALHRSGYDPMSGPPRPRRTGIAGRWVRAMVVTPR</sequence>